<dbReference type="AlphaFoldDB" id="A0A1Y2CDX9"/>
<keyword evidence="1" id="KW-0812">Transmembrane</keyword>
<feature type="transmembrane region" description="Helical" evidence="1">
    <location>
        <begin position="68"/>
        <end position="85"/>
    </location>
</feature>
<accession>A0A1Y2CDX9</accession>
<dbReference type="OrthoDB" id="2122814at2759"/>
<evidence type="ECO:0000313" key="3">
    <source>
        <dbReference type="Proteomes" id="UP000193642"/>
    </source>
</evidence>
<evidence type="ECO:0000313" key="2">
    <source>
        <dbReference type="EMBL" id="ORY45097.1"/>
    </source>
</evidence>
<organism evidence="2 3">
    <name type="scientific">Rhizoclosmatium globosum</name>
    <dbReference type="NCBI Taxonomy" id="329046"/>
    <lineage>
        <taxon>Eukaryota</taxon>
        <taxon>Fungi</taxon>
        <taxon>Fungi incertae sedis</taxon>
        <taxon>Chytridiomycota</taxon>
        <taxon>Chytridiomycota incertae sedis</taxon>
        <taxon>Chytridiomycetes</taxon>
        <taxon>Chytridiales</taxon>
        <taxon>Chytriomycetaceae</taxon>
        <taxon>Rhizoclosmatium</taxon>
    </lineage>
</organism>
<sequence>MDIVSSKGQWVDQECVYDQNPLSGIGYNAADILIDVVCSGLSILYSWEFLSSDFTRIGEVIVGENGKYILNIVIIIYCGSLAIFGDTQCKFI</sequence>
<gene>
    <name evidence="2" type="ORF">BCR33DRAFT_716438</name>
</gene>
<dbReference type="Proteomes" id="UP000193642">
    <property type="component" value="Unassembled WGS sequence"/>
</dbReference>
<comment type="caution">
    <text evidence="2">The sequence shown here is derived from an EMBL/GenBank/DDBJ whole genome shotgun (WGS) entry which is preliminary data.</text>
</comment>
<dbReference type="EMBL" id="MCGO01000020">
    <property type="protein sequence ID" value="ORY45097.1"/>
    <property type="molecule type" value="Genomic_DNA"/>
</dbReference>
<reference evidence="2 3" key="1">
    <citation type="submission" date="2016-07" db="EMBL/GenBank/DDBJ databases">
        <title>Pervasive Adenine N6-methylation of Active Genes in Fungi.</title>
        <authorList>
            <consortium name="DOE Joint Genome Institute"/>
            <person name="Mondo S.J."/>
            <person name="Dannebaum R.O."/>
            <person name="Kuo R.C."/>
            <person name="Labutti K."/>
            <person name="Haridas S."/>
            <person name="Kuo A."/>
            <person name="Salamov A."/>
            <person name="Ahrendt S.R."/>
            <person name="Lipzen A."/>
            <person name="Sullivan W."/>
            <person name="Andreopoulos W.B."/>
            <person name="Clum A."/>
            <person name="Lindquist E."/>
            <person name="Daum C."/>
            <person name="Ramamoorthy G.K."/>
            <person name="Gryganskyi A."/>
            <person name="Culley D."/>
            <person name="Magnuson J.K."/>
            <person name="James T.Y."/>
            <person name="O'Malley M.A."/>
            <person name="Stajich J.E."/>
            <person name="Spatafora J.W."/>
            <person name="Visel A."/>
            <person name="Grigoriev I.V."/>
        </authorList>
    </citation>
    <scope>NUCLEOTIDE SEQUENCE [LARGE SCALE GENOMIC DNA]</scope>
    <source>
        <strain evidence="2 3">JEL800</strain>
    </source>
</reference>
<feature type="transmembrane region" description="Helical" evidence="1">
    <location>
        <begin position="25"/>
        <end position="47"/>
    </location>
</feature>
<evidence type="ECO:0000256" key="1">
    <source>
        <dbReference type="SAM" id="Phobius"/>
    </source>
</evidence>
<proteinExistence type="predicted"/>
<keyword evidence="1" id="KW-1133">Transmembrane helix</keyword>
<keyword evidence="3" id="KW-1185">Reference proteome</keyword>
<keyword evidence="1" id="KW-0472">Membrane</keyword>
<protein>
    <submittedName>
        <fullName evidence="2">Uncharacterized protein</fullName>
    </submittedName>
</protein>
<name>A0A1Y2CDX9_9FUNG</name>